<dbReference type="Proteomes" id="UP000434522">
    <property type="component" value="Segment"/>
</dbReference>
<dbReference type="GO" id="GO:0004519">
    <property type="term" value="F:endonuclease activity"/>
    <property type="evidence" value="ECO:0007669"/>
    <property type="project" value="UniProtKB-KW"/>
</dbReference>
<dbReference type="Gene3D" id="3.90.75.20">
    <property type="match status" value="1"/>
</dbReference>
<feature type="domain" description="HNH nuclease" evidence="1">
    <location>
        <begin position="59"/>
        <end position="104"/>
    </location>
</feature>
<evidence type="ECO:0000313" key="3">
    <source>
        <dbReference type="Proteomes" id="UP000434522"/>
    </source>
</evidence>
<organism evidence="2 3">
    <name type="scientific">Klebsiella phage VLC1</name>
    <dbReference type="NCBI Taxonomy" id="2686204"/>
    <lineage>
        <taxon>Viruses</taxon>
        <taxon>Duplodnaviria</taxon>
        <taxon>Heunggongvirae</taxon>
        <taxon>Uroviricota</taxon>
        <taxon>Caudoviricetes</taxon>
        <taxon>Autographivirales</taxon>
        <taxon>Autoscriptoviridae</taxon>
        <taxon>Slopekvirinae</taxon>
        <taxon>Drulisvirus</taxon>
        <taxon>Drulisvirus VLC1</taxon>
    </lineage>
</organism>
<keyword evidence="2" id="KW-0378">Hydrolase</keyword>
<protein>
    <submittedName>
        <fullName evidence="2">HNH endonuclease</fullName>
    </submittedName>
</protein>
<dbReference type="InterPro" id="IPR003615">
    <property type="entry name" value="HNH_nuc"/>
</dbReference>
<keyword evidence="2" id="KW-0540">Nuclease</keyword>
<evidence type="ECO:0000313" key="2">
    <source>
        <dbReference type="EMBL" id="QGZ00753.1"/>
    </source>
</evidence>
<keyword evidence="3" id="KW-1185">Reference proteome</keyword>
<dbReference type="Pfam" id="PF13392">
    <property type="entry name" value="HNH_3"/>
    <property type="match status" value="1"/>
</dbReference>
<accession>A0A6B9I7U0</accession>
<keyword evidence="2" id="KW-0255">Endonuclease</keyword>
<dbReference type="InterPro" id="IPR044925">
    <property type="entry name" value="His-Me_finger_sf"/>
</dbReference>
<name>A0A6B9I7U0_9CAUD</name>
<proteinExistence type="predicted"/>
<dbReference type="SUPFAM" id="SSF54060">
    <property type="entry name" value="His-Me finger endonucleases"/>
    <property type="match status" value="1"/>
</dbReference>
<sequence length="162" mass="17959">MGKFEMVSAALVLDTSSPTMLRWAYTSKRQGNCQAVAGKPAGSMTGKYPSVSIGKRRVLVHQAVWMLKHKCPIPEGLVIDHIDGNKYNPHPDNLQAISPQANVRKGQLCVSAVGFSWYAARNVWRVRIRKPGRSSQVDIGSFKCMLDARAAYLRACLEVYHS</sequence>
<evidence type="ECO:0000259" key="1">
    <source>
        <dbReference type="Pfam" id="PF13392"/>
    </source>
</evidence>
<dbReference type="EMBL" id="MN794000">
    <property type="protein sequence ID" value="QGZ00753.1"/>
    <property type="molecule type" value="Genomic_DNA"/>
</dbReference>
<reference evidence="2 3" key="1">
    <citation type="submission" date="2019-12" db="EMBL/GenBank/DDBJ databases">
        <title>Isolation of novel and strongly lytic Klebsiella pneumoniae phages in Valencia (Spain).</title>
        <authorList>
            <person name="Domingo-Calap P."/>
            <person name="Beamud B."/>
            <person name="Vienne J."/>
            <person name="Gonzalez-Candelas F."/>
            <person name="Sanjuan R."/>
        </authorList>
    </citation>
    <scope>NUCLEOTIDE SEQUENCE [LARGE SCALE GENOMIC DNA]</scope>
</reference>